<evidence type="ECO:0000256" key="10">
    <source>
        <dbReference type="ARBA" id="ARBA00023159"/>
    </source>
</evidence>
<evidence type="ECO:0000256" key="12">
    <source>
        <dbReference type="ARBA" id="ARBA00023242"/>
    </source>
</evidence>
<keyword evidence="6" id="KW-0158">Chromosome</keyword>
<evidence type="ECO:0000256" key="13">
    <source>
        <dbReference type="ARBA" id="ARBA00025393"/>
    </source>
</evidence>
<comment type="subunit">
    <text evidence="4">Component of the EKC/KEOPS complex composed of at least BUD32, CGI121, GON7, KAE1 and PCC1; the whole complex dimerizes.</text>
</comment>
<comment type="similarity">
    <text evidence="3">Belongs to the GON7 family.</text>
</comment>
<feature type="region of interest" description="Disordered" evidence="14">
    <location>
        <begin position="59"/>
        <end position="97"/>
    </location>
</feature>
<accession>A0AAN6TXG6</accession>
<dbReference type="Proteomes" id="UP001302602">
    <property type="component" value="Unassembled WGS sequence"/>
</dbReference>
<name>A0AAN6TXG6_9PEZI</name>
<evidence type="ECO:0000313" key="15">
    <source>
        <dbReference type="EMBL" id="KAK4122580.1"/>
    </source>
</evidence>
<feature type="compositionally biased region" description="Acidic residues" evidence="14">
    <location>
        <begin position="81"/>
        <end position="97"/>
    </location>
</feature>
<keyword evidence="11" id="KW-0804">Transcription</keyword>
<proteinExistence type="inferred from homology"/>
<evidence type="ECO:0000256" key="5">
    <source>
        <dbReference type="ARBA" id="ARBA00019746"/>
    </source>
</evidence>
<sequence length="97" mass="10578">MPSQTPTLFVTYTSATNAAFGVSLPLTAPADSKAQYLSKLRAHVASVQQRINRELTARMEEDKARESGASAANGVSKLVDDEKEEENYGEEAQEEED</sequence>
<dbReference type="InterPro" id="IPR014849">
    <property type="entry name" value="EKC/KEOPS_Gon7"/>
</dbReference>
<dbReference type="Pfam" id="PF08738">
    <property type="entry name" value="Gon7"/>
    <property type="match status" value="1"/>
</dbReference>
<dbReference type="EMBL" id="MU853230">
    <property type="protein sequence ID" value="KAK4122580.1"/>
    <property type="molecule type" value="Genomic_DNA"/>
</dbReference>
<comment type="caution">
    <text evidence="15">The sequence shown here is derived from an EMBL/GenBank/DDBJ whole genome shotgun (WGS) entry which is preliminary data.</text>
</comment>
<dbReference type="GO" id="GO:0000781">
    <property type="term" value="C:chromosome, telomeric region"/>
    <property type="evidence" value="ECO:0007669"/>
    <property type="project" value="UniProtKB-SubCell"/>
</dbReference>
<gene>
    <name evidence="15" type="ORF">N657DRAFT_574807</name>
</gene>
<evidence type="ECO:0000256" key="6">
    <source>
        <dbReference type="ARBA" id="ARBA00022454"/>
    </source>
</evidence>
<dbReference type="GO" id="GO:0008033">
    <property type="term" value="P:tRNA processing"/>
    <property type="evidence" value="ECO:0007669"/>
    <property type="project" value="UniProtKB-KW"/>
</dbReference>
<evidence type="ECO:0000256" key="14">
    <source>
        <dbReference type="SAM" id="MobiDB-lite"/>
    </source>
</evidence>
<dbReference type="AlphaFoldDB" id="A0AAN6TXG6"/>
<evidence type="ECO:0000256" key="3">
    <source>
        <dbReference type="ARBA" id="ARBA00008529"/>
    </source>
</evidence>
<dbReference type="RefSeq" id="XP_062646351.1">
    <property type="nucleotide sequence ID" value="XM_062789054.1"/>
</dbReference>
<protein>
    <recommendedName>
        <fullName evidence="5">EKC/KEOPS complex subunit GON7</fullName>
    </recommendedName>
</protein>
<keyword evidence="16" id="KW-1185">Reference proteome</keyword>
<keyword evidence="9" id="KW-0805">Transcription regulation</keyword>
<evidence type="ECO:0000256" key="7">
    <source>
        <dbReference type="ARBA" id="ARBA00022694"/>
    </source>
</evidence>
<evidence type="ECO:0000256" key="11">
    <source>
        <dbReference type="ARBA" id="ARBA00023163"/>
    </source>
</evidence>
<organism evidence="15 16">
    <name type="scientific">Parathielavia appendiculata</name>
    <dbReference type="NCBI Taxonomy" id="2587402"/>
    <lineage>
        <taxon>Eukaryota</taxon>
        <taxon>Fungi</taxon>
        <taxon>Dikarya</taxon>
        <taxon>Ascomycota</taxon>
        <taxon>Pezizomycotina</taxon>
        <taxon>Sordariomycetes</taxon>
        <taxon>Sordariomycetidae</taxon>
        <taxon>Sordariales</taxon>
        <taxon>Chaetomiaceae</taxon>
        <taxon>Parathielavia</taxon>
    </lineage>
</organism>
<keyword evidence="10" id="KW-0010">Activator</keyword>
<reference evidence="15" key="1">
    <citation type="journal article" date="2023" name="Mol. Phylogenet. Evol.">
        <title>Genome-scale phylogeny and comparative genomics of the fungal order Sordariales.</title>
        <authorList>
            <person name="Hensen N."/>
            <person name="Bonometti L."/>
            <person name="Westerberg I."/>
            <person name="Brannstrom I.O."/>
            <person name="Guillou S."/>
            <person name="Cros-Aarteil S."/>
            <person name="Calhoun S."/>
            <person name="Haridas S."/>
            <person name="Kuo A."/>
            <person name="Mondo S."/>
            <person name="Pangilinan J."/>
            <person name="Riley R."/>
            <person name="LaButti K."/>
            <person name="Andreopoulos B."/>
            <person name="Lipzen A."/>
            <person name="Chen C."/>
            <person name="Yan M."/>
            <person name="Daum C."/>
            <person name="Ng V."/>
            <person name="Clum A."/>
            <person name="Steindorff A."/>
            <person name="Ohm R.A."/>
            <person name="Martin F."/>
            <person name="Silar P."/>
            <person name="Natvig D.O."/>
            <person name="Lalanne C."/>
            <person name="Gautier V."/>
            <person name="Ament-Velasquez S.L."/>
            <person name="Kruys A."/>
            <person name="Hutchinson M.I."/>
            <person name="Powell A.J."/>
            <person name="Barry K."/>
            <person name="Miller A.N."/>
            <person name="Grigoriev I.V."/>
            <person name="Debuchy R."/>
            <person name="Gladieux P."/>
            <person name="Hiltunen Thoren M."/>
            <person name="Johannesson H."/>
        </authorList>
    </citation>
    <scope>NUCLEOTIDE SEQUENCE</scope>
    <source>
        <strain evidence="15">CBS 731.68</strain>
    </source>
</reference>
<comment type="subcellular location">
    <subcellularLocation>
        <location evidence="2">Chromosome</location>
        <location evidence="2">Telomere</location>
    </subcellularLocation>
    <subcellularLocation>
        <location evidence="1">Nucleus</location>
    </subcellularLocation>
</comment>
<evidence type="ECO:0000313" key="16">
    <source>
        <dbReference type="Proteomes" id="UP001302602"/>
    </source>
</evidence>
<evidence type="ECO:0000256" key="8">
    <source>
        <dbReference type="ARBA" id="ARBA00022895"/>
    </source>
</evidence>
<keyword evidence="7" id="KW-0819">tRNA processing</keyword>
<reference evidence="15" key="2">
    <citation type="submission" date="2023-05" db="EMBL/GenBank/DDBJ databases">
        <authorList>
            <consortium name="Lawrence Berkeley National Laboratory"/>
            <person name="Steindorff A."/>
            <person name="Hensen N."/>
            <person name="Bonometti L."/>
            <person name="Westerberg I."/>
            <person name="Brannstrom I.O."/>
            <person name="Guillou S."/>
            <person name="Cros-Aarteil S."/>
            <person name="Calhoun S."/>
            <person name="Haridas S."/>
            <person name="Kuo A."/>
            <person name="Mondo S."/>
            <person name="Pangilinan J."/>
            <person name="Riley R."/>
            <person name="Labutti K."/>
            <person name="Andreopoulos B."/>
            <person name="Lipzen A."/>
            <person name="Chen C."/>
            <person name="Yanf M."/>
            <person name="Daum C."/>
            <person name="Ng V."/>
            <person name="Clum A."/>
            <person name="Ohm R."/>
            <person name="Martin F."/>
            <person name="Silar P."/>
            <person name="Natvig D."/>
            <person name="Lalanne C."/>
            <person name="Gautier V."/>
            <person name="Ament-Velasquez S.L."/>
            <person name="Kruys A."/>
            <person name="Hutchinson M.I."/>
            <person name="Powell A.J."/>
            <person name="Barry K."/>
            <person name="Miller A.N."/>
            <person name="Grigoriev I.V."/>
            <person name="Debuchy R."/>
            <person name="Gladieux P."/>
            <person name="Thoren M.H."/>
            <person name="Johannesson H."/>
        </authorList>
    </citation>
    <scope>NUCLEOTIDE SEQUENCE</scope>
    <source>
        <strain evidence="15">CBS 731.68</strain>
    </source>
</reference>
<dbReference type="GO" id="GO:0005634">
    <property type="term" value="C:nucleus"/>
    <property type="evidence" value="ECO:0007669"/>
    <property type="project" value="UniProtKB-SubCell"/>
</dbReference>
<evidence type="ECO:0000256" key="9">
    <source>
        <dbReference type="ARBA" id="ARBA00023015"/>
    </source>
</evidence>
<comment type="function">
    <text evidence="13">Component of the EKC/KEOPS complex that is required for the formation of a threonylcarbamoyl group on adenosine at position 37 (t(6)A37) in tRNAs that read codons beginning with adenine. The complex is probably involved in the transfer of the threonylcarbamoyl moiety of threonylcarbamoyl-AMP (TC-AMP) to the N6 group of A37. GON7 likely plays a supporting role to the catalytic subunit KAE1 in the complex. The EKC/KEOPS complex also promotes both telomere uncapping and telomere elongation. The complex is required for efficient recruitment of transcriptional coactivators.</text>
</comment>
<evidence type="ECO:0000256" key="4">
    <source>
        <dbReference type="ARBA" id="ARBA00011534"/>
    </source>
</evidence>
<dbReference type="GeneID" id="87825824"/>
<evidence type="ECO:0000256" key="2">
    <source>
        <dbReference type="ARBA" id="ARBA00004574"/>
    </source>
</evidence>
<evidence type="ECO:0000256" key="1">
    <source>
        <dbReference type="ARBA" id="ARBA00004123"/>
    </source>
</evidence>
<keyword evidence="12" id="KW-0539">Nucleus</keyword>
<keyword evidence="8" id="KW-0779">Telomere</keyword>